<sequence length="322" mass="32467">MPRDASGTYTKPAGTTAVTGQVISSSAYNNLANDEAAALTDSLSRSGKGGMQADLNMGGKKVTNVAAGTADADAVRRDQLVAIAYNGAGGTTAGSGSAYTLSPDPPIPSYLTGRTYAFIAHATSTTTSPTLSVSAKGPKAIRLQGNALLPVGYIVAGSPYLAVDLGSTFQIISLNTVLGEAAVRNVGTSQSNLVEVSDTSGNLNAALNVANKQLSNLTTSGTPRIVWASVAFSGGGSLLAAFNGAAVTRNGVGLYTITFPSISGDYFVAIEMDVPVTSSGNNANVVSGSRTSTSVQISTMSGNSSMGAFDPDRVSVSIFRIG</sequence>
<organism evidence="1 2">
    <name type="scientific">Inquilinus limosus MP06</name>
    <dbReference type="NCBI Taxonomy" id="1398085"/>
    <lineage>
        <taxon>Bacteria</taxon>
        <taxon>Pseudomonadati</taxon>
        <taxon>Pseudomonadota</taxon>
        <taxon>Alphaproteobacteria</taxon>
        <taxon>Rhodospirillales</taxon>
        <taxon>Rhodospirillaceae</taxon>
        <taxon>Inquilinus</taxon>
    </lineage>
</organism>
<protein>
    <submittedName>
        <fullName evidence="1">Uncharacterized protein</fullName>
    </submittedName>
</protein>
<dbReference type="OrthoDB" id="8351952at2"/>
<accession>A0A0A0DC64</accession>
<dbReference type="SUPFAM" id="SSF101967">
    <property type="entry name" value="Adhesin YadA, collagen-binding domain"/>
    <property type="match status" value="1"/>
</dbReference>
<name>A0A0A0DC64_9PROT</name>
<gene>
    <name evidence="1" type="ORF">P409_02985</name>
</gene>
<dbReference type="EMBL" id="JANX01000015">
    <property type="protein sequence ID" value="KGM35704.1"/>
    <property type="molecule type" value="Genomic_DNA"/>
</dbReference>
<evidence type="ECO:0000313" key="2">
    <source>
        <dbReference type="Proteomes" id="UP000029995"/>
    </source>
</evidence>
<comment type="caution">
    <text evidence="1">The sequence shown here is derived from an EMBL/GenBank/DDBJ whole genome shotgun (WGS) entry which is preliminary data.</text>
</comment>
<evidence type="ECO:0000313" key="1">
    <source>
        <dbReference type="EMBL" id="KGM35704.1"/>
    </source>
</evidence>
<dbReference type="Proteomes" id="UP000029995">
    <property type="component" value="Unassembled WGS sequence"/>
</dbReference>
<reference evidence="1 2" key="1">
    <citation type="submission" date="2014-01" db="EMBL/GenBank/DDBJ databases">
        <title>Genome sequence determination for a cystic fibrosis isolate, Inquilinus limosus.</title>
        <authorList>
            <person name="Pino M."/>
            <person name="Di Conza J."/>
            <person name="Gutkind G."/>
        </authorList>
    </citation>
    <scope>NUCLEOTIDE SEQUENCE [LARGE SCALE GENOMIC DNA]</scope>
    <source>
        <strain evidence="1 2">MP06</strain>
    </source>
</reference>
<dbReference type="InterPro" id="IPR011049">
    <property type="entry name" value="Serralysin-like_metalloprot_C"/>
</dbReference>
<proteinExistence type="predicted"/>
<dbReference type="RefSeq" id="WP_034831573.1">
    <property type="nucleotide sequence ID" value="NZ_JANX01000015.1"/>
</dbReference>
<dbReference type="AlphaFoldDB" id="A0A0A0DC64"/>